<feature type="compositionally biased region" description="Low complexity" evidence="3">
    <location>
        <begin position="219"/>
        <end position="231"/>
    </location>
</feature>
<sequence length="237" mass="24432">MNRTLALVTALAAGMTSAAALAQTSATTAGTPTAAPTQTAPAPAAAPAPVAPHAVPAKIATIEFEQVAAATNEGQRALQTLQKKYEPKGAELQAKAQEIDTLKKQLQAAPATLTESERASKLRAIDTKEKQLQRDGEDAQQSVAGEQQQVIGVVAKKLAPVVKKYVEDNGYTMLLDITGQQGGSMSVLWTSDGTDISRAVLEAYNASSGVAPPVPSAPSPTAHPHASATPKPALPKQ</sequence>
<organism evidence="5">
    <name type="scientific">Tunturiibacter empetritectus</name>
    <dbReference type="NCBI Taxonomy" id="3069691"/>
    <lineage>
        <taxon>Bacteria</taxon>
        <taxon>Pseudomonadati</taxon>
        <taxon>Acidobacteriota</taxon>
        <taxon>Terriglobia</taxon>
        <taxon>Terriglobales</taxon>
        <taxon>Acidobacteriaceae</taxon>
        <taxon>Tunturiibacter</taxon>
    </lineage>
</organism>
<reference evidence="5" key="1">
    <citation type="submission" date="2023-08" db="EMBL/GenBank/DDBJ databases">
        <authorList>
            <person name="Messyasz A."/>
            <person name="Mannisto M.K."/>
            <person name="Kerkhof L.J."/>
            <person name="Haggblom M."/>
        </authorList>
    </citation>
    <scope>NUCLEOTIDE SEQUENCE</scope>
    <source>
        <strain evidence="5">M8UP23</strain>
    </source>
</reference>
<dbReference type="Pfam" id="PF03938">
    <property type="entry name" value="OmpH"/>
    <property type="match status" value="1"/>
</dbReference>
<dbReference type="SUPFAM" id="SSF111384">
    <property type="entry name" value="OmpH-like"/>
    <property type="match status" value="1"/>
</dbReference>
<feature type="chain" id="PRO_5043683710" evidence="4">
    <location>
        <begin position="23"/>
        <end position="237"/>
    </location>
</feature>
<dbReference type="GO" id="GO:0050821">
    <property type="term" value="P:protein stabilization"/>
    <property type="evidence" value="ECO:0007669"/>
    <property type="project" value="TreeGrafter"/>
</dbReference>
<reference evidence="5" key="2">
    <citation type="journal article" date="2024" name="Environ. Microbiol.">
        <title>Genome analysis and description of Tunturibacter gen. nov. expands the diversity of Terriglobia in tundra soils.</title>
        <authorList>
            <person name="Messyasz A."/>
            <person name="Mannisto M.K."/>
            <person name="Kerkhof L.J."/>
            <person name="Haggblom M.M."/>
        </authorList>
    </citation>
    <scope>NUCLEOTIDE SEQUENCE</scope>
    <source>
        <strain evidence="5">M8UP23</strain>
    </source>
</reference>
<dbReference type="InterPro" id="IPR024930">
    <property type="entry name" value="Skp_dom_sf"/>
</dbReference>
<keyword evidence="2 4" id="KW-0732">Signal</keyword>
<feature type="region of interest" description="Disordered" evidence="3">
    <location>
        <begin position="29"/>
        <end position="49"/>
    </location>
</feature>
<dbReference type="KEGG" id="temp:RBB75_09135"/>
<dbReference type="AlphaFoldDB" id="A0AAU7ZIP8"/>
<dbReference type="EMBL" id="CP132932">
    <property type="protein sequence ID" value="XCB28473.1"/>
    <property type="molecule type" value="Genomic_DNA"/>
</dbReference>
<accession>A0AAU7ZIP8</accession>
<dbReference type="SMART" id="SM00935">
    <property type="entry name" value="OmpH"/>
    <property type="match status" value="1"/>
</dbReference>
<dbReference type="PANTHER" id="PTHR35089">
    <property type="entry name" value="CHAPERONE PROTEIN SKP"/>
    <property type="match status" value="1"/>
</dbReference>
<proteinExistence type="inferred from homology"/>
<protein>
    <submittedName>
        <fullName evidence="5">OmpH family outer membrane protein</fullName>
    </submittedName>
</protein>
<feature type="compositionally biased region" description="Low complexity" evidence="3">
    <location>
        <begin position="29"/>
        <end position="43"/>
    </location>
</feature>
<evidence type="ECO:0000313" key="5">
    <source>
        <dbReference type="EMBL" id="XCB28473.1"/>
    </source>
</evidence>
<feature type="signal peptide" evidence="4">
    <location>
        <begin position="1"/>
        <end position="22"/>
    </location>
</feature>
<evidence type="ECO:0000256" key="4">
    <source>
        <dbReference type="SAM" id="SignalP"/>
    </source>
</evidence>
<dbReference type="PANTHER" id="PTHR35089:SF1">
    <property type="entry name" value="CHAPERONE PROTEIN SKP"/>
    <property type="match status" value="1"/>
</dbReference>
<evidence type="ECO:0000256" key="1">
    <source>
        <dbReference type="ARBA" id="ARBA00009091"/>
    </source>
</evidence>
<dbReference type="Gene3D" id="3.30.910.20">
    <property type="entry name" value="Skp domain"/>
    <property type="match status" value="1"/>
</dbReference>
<dbReference type="GO" id="GO:0051082">
    <property type="term" value="F:unfolded protein binding"/>
    <property type="evidence" value="ECO:0007669"/>
    <property type="project" value="InterPro"/>
</dbReference>
<name>A0AAU7ZIP8_9BACT</name>
<gene>
    <name evidence="5" type="ORF">RBB75_09135</name>
</gene>
<comment type="similarity">
    <text evidence="1">Belongs to the Skp family.</text>
</comment>
<feature type="region of interest" description="Disordered" evidence="3">
    <location>
        <begin position="208"/>
        <end position="237"/>
    </location>
</feature>
<evidence type="ECO:0000256" key="3">
    <source>
        <dbReference type="SAM" id="MobiDB-lite"/>
    </source>
</evidence>
<dbReference type="RefSeq" id="WP_353070259.1">
    <property type="nucleotide sequence ID" value="NZ_CP132932.1"/>
</dbReference>
<dbReference type="GO" id="GO:0005829">
    <property type="term" value="C:cytosol"/>
    <property type="evidence" value="ECO:0007669"/>
    <property type="project" value="TreeGrafter"/>
</dbReference>
<evidence type="ECO:0000256" key="2">
    <source>
        <dbReference type="ARBA" id="ARBA00022729"/>
    </source>
</evidence>
<dbReference type="InterPro" id="IPR005632">
    <property type="entry name" value="Chaperone_Skp"/>
</dbReference>